<gene>
    <name evidence="3" type="ORF">HJG59_005686</name>
</gene>
<evidence type="ECO:0000259" key="2">
    <source>
        <dbReference type="SMART" id="SM00198"/>
    </source>
</evidence>
<dbReference type="InterPro" id="IPR035940">
    <property type="entry name" value="CAP_sf"/>
</dbReference>
<dbReference type="Proteomes" id="UP000550707">
    <property type="component" value="Unassembled WGS sequence"/>
</dbReference>
<name>A0A7J8FXN1_MOLMO</name>
<evidence type="ECO:0000313" key="3">
    <source>
        <dbReference type="EMBL" id="KAF6452418.1"/>
    </source>
</evidence>
<dbReference type="SMART" id="SM00198">
    <property type="entry name" value="SCP"/>
    <property type="match status" value="1"/>
</dbReference>
<accession>A0A7J8FXN1</accession>
<proteinExistence type="predicted"/>
<evidence type="ECO:0000256" key="1">
    <source>
        <dbReference type="SAM" id="SignalP"/>
    </source>
</evidence>
<dbReference type="InterPro" id="IPR014044">
    <property type="entry name" value="CAP_dom"/>
</dbReference>
<dbReference type="SUPFAM" id="SSF55797">
    <property type="entry name" value="PR-1-like"/>
    <property type="match status" value="2"/>
</dbReference>
<protein>
    <submittedName>
        <fullName evidence="3">GLIPR1 like 1</fullName>
    </submittedName>
</protein>
<organism evidence="3 4">
    <name type="scientific">Molossus molossus</name>
    <name type="common">Pallas' mastiff bat</name>
    <name type="synonym">Vespertilio molossus</name>
    <dbReference type="NCBI Taxonomy" id="27622"/>
    <lineage>
        <taxon>Eukaryota</taxon>
        <taxon>Metazoa</taxon>
        <taxon>Chordata</taxon>
        <taxon>Craniata</taxon>
        <taxon>Vertebrata</taxon>
        <taxon>Euteleostomi</taxon>
        <taxon>Mammalia</taxon>
        <taxon>Eutheria</taxon>
        <taxon>Laurasiatheria</taxon>
        <taxon>Chiroptera</taxon>
        <taxon>Yangochiroptera</taxon>
        <taxon>Molossidae</taxon>
        <taxon>Molossus</taxon>
    </lineage>
</organism>
<sequence length="160" mass="18044">MVLWNKLSCLWTLGFCLVTSKRFSVPSIKDKSFIDQCVDAHNELRRQVQPPAANMKYMVIWANSYKVGCAINICPDLGGTETAIFICDYGPPGNYERTPPYTKGVPCSKCGKEDSCENKLCRNKERDTLIEYPNWNPHGKAAQQTACNLLCLVCVLLRLF</sequence>
<evidence type="ECO:0000313" key="4">
    <source>
        <dbReference type="Proteomes" id="UP000550707"/>
    </source>
</evidence>
<feature type="chain" id="PRO_5029503557" evidence="1">
    <location>
        <begin position="21"/>
        <end position="160"/>
    </location>
</feature>
<feature type="domain" description="SCP" evidence="2">
    <location>
        <begin position="32"/>
        <end position="97"/>
    </location>
</feature>
<comment type="caution">
    <text evidence="3">The sequence shown here is derived from an EMBL/GenBank/DDBJ whole genome shotgun (WGS) entry which is preliminary data.</text>
</comment>
<feature type="signal peptide" evidence="1">
    <location>
        <begin position="1"/>
        <end position="20"/>
    </location>
</feature>
<reference evidence="3 4" key="1">
    <citation type="journal article" date="2020" name="Nature">
        <title>Six reference-quality genomes reveal evolution of bat adaptations.</title>
        <authorList>
            <person name="Jebb D."/>
            <person name="Huang Z."/>
            <person name="Pippel M."/>
            <person name="Hughes G.M."/>
            <person name="Lavrichenko K."/>
            <person name="Devanna P."/>
            <person name="Winkler S."/>
            <person name="Jermiin L.S."/>
            <person name="Skirmuntt E.C."/>
            <person name="Katzourakis A."/>
            <person name="Burkitt-Gray L."/>
            <person name="Ray D.A."/>
            <person name="Sullivan K.A.M."/>
            <person name="Roscito J.G."/>
            <person name="Kirilenko B.M."/>
            <person name="Davalos L.M."/>
            <person name="Corthals A.P."/>
            <person name="Power M.L."/>
            <person name="Jones G."/>
            <person name="Ransome R.D."/>
            <person name="Dechmann D.K.N."/>
            <person name="Locatelli A.G."/>
            <person name="Puechmaille S.J."/>
            <person name="Fedrigo O."/>
            <person name="Jarvis E.D."/>
            <person name="Hiller M."/>
            <person name="Vernes S.C."/>
            <person name="Myers E.W."/>
            <person name="Teeling E.C."/>
        </authorList>
    </citation>
    <scope>NUCLEOTIDE SEQUENCE [LARGE SCALE GENOMIC DNA]</scope>
    <source>
        <strain evidence="3">MMolMol1</strain>
        <tissue evidence="3">Muscle</tissue>
    </source>
</reference>
<keyword evidence="1" id="KW-0732">Signal</keyword>
<keyword evidence="4" id="KW-1185">Reference proteome</keyword>
<dbReference type="Gene3D" id="3.40.33.10">
    <property type="entry name" value="CAP"/>
    <property type="match status" value="2"/>
</dbReference>
<dbReference type="EMBL" id="JACASF010000010">
    <property type="protein sequence ID" value="KAF6452418.1"/>
    <property type="molecule type" value="Genomic_DNA"/>
</dbReference>
<dbReference type="AlphaFoldDB" id="A0A7J8FXN1"/>